<dbReference type="PANTHER" id="PTHR46890">
    <property type="entry name" value="NON-LTR RETROLELEMENT REVERSE TRANSCRIPTASE-LIKE PROTEIN-RELATED"/>
    <property type="match status" value="1"/>
</dbReference>
<reference evidence="2" key="2">
    <citation type="submission" date="2021-03" db="UniProtKB">
        <authorList>
            <consortium name="EnsemblPlants"/>
        </authorList>
    </citation>
    <scope>IDENTIFICATION</scope>
</reference>
<dbReference type="Pfam" id="PF03372">
    <property type="entry name" value="Exo_endo_phos"/>
    <property type="match status" value="1"/>
</dbReference>
<dbReference type="Gene3D" id="3.60.10.10">
    <property type="entry name" value="Endonuclease/exonuclease/phosphatase"/>
    <property type="match status" value="1"/>
</dbReference>
<dbReference type="AlphaFoldDB" id="A0A803PQT0"/>
<dbReference type="InterPro" id="IPR012337">
    <property type="entry name" value="RNaseH-like_sf"/>
</dbReference>
<dbReference type="Pfam" id="PF14392">
    <property type="entry name" value="zf-CCHC_4"/>
    <property type="match status" value="1"/>
</dbReference>
<dbReference type="InterPro" id="IPR036397">
    <property type="entry name" value="RNaseH_sf"/>
</dbReference>
<dbReference type="InterPro" id="IPR005135">
    <property type="entry name" value="Endo/exonuclease/phosphatase"/>
</dbReference>
<evidence type="ECO:0000259" key="1">
    <source>
        <dbReference type="PROSITE" id="PS50878"/>
    </source>
</evidence>
<reference evidence="2" key="1">
    <citation type="submission" date="2018-11" db="EMBL/GenBank/DDBJ databases">
        <authorList>
            <person name="Grassa J C."/>
        </authorList>
    </citation>
    <scope>NUCLEOTIDE SEQUENCE [LARGE SCALE GENOMIC DNA]</scope>
</reference>
<dbReference type="Gramene" id="evm.model.05.530">
    <property type="protein sequence ID" value="cds.evm.model.05.530"/>
    <property type="gene ID" value="evm.TU.05.530"/>
</dbReference>
<dbReference type="EnsemblPlants" id="evm.model.05.530">
    <property type="protein sequence ID" value="cds.evm.model.05.530"/>
    <property type="gene ID" value="evm.TU.05.530"/>
</dbReference>
<dbReference type="PROSITE" id="PS50878">
    <property type="entry name" value="RT_POL"/>
    <property type="match status" value="1"/>
</dbReference>
<dbReference type="InterPro" id="IPR036691">
    <property type="entry name" value="Endo/exonu/phosph_ase_sf"/>
</dbReference>
<dbReference type="EMBL" id="UZAU01000429">
    <property type="status" value="NOT_ANNOTATED_CDS"/>
    <property type="molecule type" value="Genomic_DNA"/>
</dbReference>
<dbReference type="InterPro" id="IPR000477">
    <property type="entry name" value="RT_dom"/>
</dbReference>
<organism evidence="2 3">
    <name type="scientific">Cannabis sativa</name>
    <name type="common">Hemp</name>
    <name type="synonym">Marijuana</name>
    <dbReference type="NCBI Taxonomy" id="3483"/>
    <lineage>
        <taxon>Eukaryota</taxon>
        <taxon>Viridiplantae</taxon>
        <taxon>Streptophyta</taxon>
        <taxon>Embryophyta</taxon>
        <taxon>Tracheophyta</taxon>
        <taxon>Spermatophyta</taxon>
        <taxon>Magnoliopsida</taxon>
        <taxon>eudicotyledons</taxon>
        <taxon>Gunneridae</taxon>
        <taxon>Pentapetalae</taxon>
        <taxon>rosids</taxon>
        <taxon>fabids</taxon>
        <taxon>Rosales</taxon>
        <taxon>Cannabaceae</taxon>
        <taxon>Cannabis</taxon>
    </lineage>
</organism>
<evidence type="ECO:0000313" key="3">
    <source>
        <dbReference type="Proteomes" id="UP000596661"/>
    </source>
</evidence>
<dbReference type="GO" id="GO:0004523">
    <property type="term" value="F:RNA-DNA hybrid ribonuclease activity"/>
    <property type="evidence" value="ECO:0007669"/>
    <property type="project" value="InterPro"/>
</dbReference>
<dbReference type="CDD" id="cd01650">
    <property type="entry name" value="RT_nLTR_like"/>
    <property type="match status" value="1"/>
</dbReference>
<dbReference type="GO" id="GO:0003676">
    <property type="term" value="F:nucleic acid binding"/>
    <property type="evidence" value="ECO:0007669"/>
    <property type="project" value="InterPro"/>
</dbReference>
<dbReference type="InterPro" id="IPR002156">
    <property type="entry name" value="RNaseH_domain"/>
</dbReference>
<dbReference type="SUPFAM" id="SSF56672">
    <property type="entry name" value="DNA/RNA polymerases"/>
    <property type="match status" value="1"/>
</dbReference>
<dbReference type="Pfam" id="PF00078">
    <property type="entry name" value="RVT_1"/>
    <property type="match status" value="1"/>
</dbReference>
<dbReference type="CDD" id="cd06222">
    <property type="entry name" value="RNase_H_like"/>
    <property type="match status" value="1"/>
</dbReference>
<dbReference type="InterPro" id="IPR052343">
    <property type="entry name" value="Retrotransposon-Effector_Assoc"/>
</dbReference>
<proteinExistence type="predicted"/>
<dbReference type="InterPro" id="IPR043502">
    <property type="entry name" value="DNA/RNA_pol_sf"/>
</dbReference>
<evidence type="ECO:0000313" key="2">
    <source>
        <dbReference type="EnsemblPlants" id="cds.evm.model.05.530"/>
    </source>
</evidence>
<dbReference type="Pfam" id="PF13456">
    <property type="entry name" value="RVT_3"/>
    <property type="match status" value="1"/>
</dbReference>
<dbReference type="SUPFAM" id="SSF56219">
    <property type="entry name" value="DNase I-like"/>
    <property type="match status" value="1"/>
</dbReference>
<dbReference type="Proteomes" id="UP000596661">
    <property type="component" value="Chromosome 5"/>
</dbReference>
<dbReference type="PANTHER" id="PTHR46890:SF48">
    <property type="entry name" value="RNA-DIRECTED DNA POLYMERASE"/>
    <property type="match status" value="1"/>
</dbReference>
<dbReference type="InterPro" id="IPR044730">
    <property type="entry name" value="RNase_H-like_dom_plant"/>
</dbReference>
<dbReference type="SUPFAM" id="SSF53098">
    <property type="entry name" value="Ribonuclease H-like"/>
    <property type="match status" value="1"/>
</dbReference>
<sequence>MHKGTSSNRPSISLTDLEREVLELSSSDNLRDPGNDNITLFARVLSSKEINHKTFHIKMCGHWKGRYPVTISDHHTGLFMNHYIVLASPSPLQNVTVKSLHYSPFWIQLHRLPFLSKSKAIAVWAGNIFGSFLEVDEESLNEGWGPFLCFQAMIDVSNPLLRGKMARIRDSRDELWIEFRYERLPEFCFECGVIGHPFESCSIFLDQLCNGIEPSLSYGLELMGSPIPSSGYDRYRTNFGKVTCTPSFSTYPPSSRTIASPFNAHNINHATPQPTLFSSATVITIPPHLSMHANSQSRHIGHPVPSSTLHFKENINPNKFAMNILSWNARGLGNPTAFRHLRLLISEQAPCVLFLMETKLQSGSISKFRNSLHFPHGIEVPQIGLSGGVMLLWKSDKDIAINNYSSNHIDCFVEFHDGQSFHFTGFYGHPQVNQRIHTWTKLKRCFNVAPLRPWLVMGDFNENFADTSQSHFTALKHSEANLDELLSQEETYWHHRGIDQFALEAVLSTIPTTISIENHAILSQPYTSEDVYHALKSMSEYRSPGLDGMSVMFYTNYWPIVGSLVTSAVLDVLNNGCDPTLLNRTLITLIPKVKKPTKITQYRPISLCNVLYKLVSKTIVLRLQPFLHLVISEFQSAFLSQHLITDNVLVAFEVLHSIKNRKRGNKGFAAMKLDMSKAFDRVEWHLIQQVMLKMGFGDTIVQIISRCVQSVSYSFLLNGAIHGNITPHRGIRQGDPLSPYLFLICSECFSRLLQHEENQGNLEGLNVSRFAPPVSHLLFADDSVLFCRASRSSATAVNRCLDLHSRASGQVINHDKCVLSFSPNTRVTEQNFFQHLLGMPIQPCHERYLGLPSFSGHDKNQLFSGINDTIWKLLNSWREQLFSVGGKEVLLKAVVQAIPTYGMSCFQLPAKLCHQIEQQMARHFNQALLAKQAWRLMKSPNSLLSRILKNKYYVNGHLLHAGVDSLCPICKLQNETIPHALLYCKRAKQEWNQWDHFPVLHLSRITSISDFMIHVSPILSKELFELFITVMWCVWSERNAEFHGKKTKPVPTATSTTIKTQAKWIAPPSGKLKLNTDAFINMSSSLIGLGALLQNSHGEIVASMTTSIKGHLKPEEMEAVALFWSLKTLLQLELSVHLIETDSLLVVQNLKKSSTNLTPFHAILNDVHLLVSNFPRAQISHVYRSTNNEAHLLAKFALTVDTECIWLEEIPPPLMTVM</sequence>
<feature type="domain" description="Reverse transcriptase" evidence="1">
    <location>
        <begin position="571"/>
        <end position="841"/>
    </location>
</feature>
<name>A0A803PQT0_CANSA</name>
<protein>
    <recommendedName>
        <fullName evidence="1">Reverse transcriptase domain-containing protein</fullName>
    </recommendedName>
</protein>
<dbReference type="OMA" id="ISIENHA"/>
<dbReference type="Gene3D" id="3.30.420.10">
    <property type="entry name" value="Ribonuclease H-like superfamily/Ribonuclease H"/>
    <property type="match status" value="1"/>
</dbReference>
<keyword evidence="3" id="KW-1185">Reference proteome</keyword>
<dbReference type="InterPro" id="IPR025836">
    <property type="entry name" value="Zn_knuckle_CX2CX4HX4C"/>
</dbReference>
<accession>A0A803PQT0</accession>